<gene>
    <name evidence="4" type="ORF">PECUL_23A025599</name>
</gene>
<evidence type="ECO:0000256" key="1">
    <source>
        <dbReference type="SAM" id="Phobius"/>
    </source>
</evidence>
<dbReference type="Proteomes" id="UP001295444">
    <property type="component" value="Chromosome 07"/>
</dbReference>
<keyword evidence="1" id="KW-0812">Transmembrane</keyword>
<sequence length="189" mass="21383">MAALGYLLPIVLCLIFRRAGGQVSHTQTVNGVLNQPVTLNCSFIVPENLDIRELRVMWFLNFTDNLLDCVVKKSGPSVCQDSRHSPRIKLSGNVFQEDAVLDIMSLCGSDAGMYQCWVIFPEAYVRVDIELRILDEEAPGRMIVSAEEKTQLFWNFLLTSGWLTTFLLAMILFGQRFPPTCRRKPVILV</sequence>
<dbReference type="AlphaFoldDB" id="A0AAD1WEU7"/>
<protein>
    <submittedName>
        <fullName evidence="4">Ig mu heavy chain disease -like</fullName>
    </submittedName>
</protein>
<dbReference type="InterPro" id="IPR013106">
    <property type="entry name" value="Ig_V-set"/>
</dbReference>
<evidence type="ECO:0000313" key="4">
    <source>
        <dbReference type="EMBL" id="CAH2308215.1"/>
    </source>
</evidence>
<keyword evidence="1" id="KW-1133">Transmembrane helix</keyword>
<feature type="signal peptide" evidence="2">
    <location>
        <begin position="1"/>
        <end position="21"/>
    </location>
</feature>
<accession>A0AAD1WEU7</accession>
<dbReference type="SUPFAM" id="SSF48726">
    <property type="entry name" value="Immunoglobulin"/>
    <property type="match status" value="1"/>
</dbReference>
<reference evidence="4" key="1">
    <citation type="submission" date="2022-03" db="EMBL/GenBank/DDBJ databases">
        <authorList>
            <person name="Alioto T."/>
            <person name="Alioto T."/>
            <person name="Gomez Garrido J."/>
        </authorList>
    </citation>
    <scope>NUCLEOTIDE SEQUENCE</scope>
</reference>
<evidence type="ECO:0000256" key="2">
    <source>
        <dbReference type="SAM" id="SignalP"/>
    </source>
</evidence>
<organism evidence="4 5">
    <name type="scientific">Pelobates cultripes</name>
    <name type="common">Western spadefoot toad</name>
    <dbReference type="NCBI Taxonomy" id="61616"/>
    <lineage>
        <taxon>Eukaryota</taxon>
        <taxon>Metazoa</taxon>
        <taxon>Chordata</taxon>
        <taxon>Craniata</taxon>
        <taxon>Vertebrata</taxon>
        <taxon>Euteleostomi</taxon>
        <taxon>Amphibia</taxon>
        <taxon>Batrachia</taxon>
        <taxon>Anura</taxon>
        <taxon>Pelobatoidea</taxon>
        <taxon>Pelobatidae</taxon>
        <taxon>Pelobates</taxon>
    </lineage>
</organism>
<dbReference type="EMBL" id="OW240918">
    <property type="protein sequence ID" value="CAH2308215.1"/>
    <property type="molecule type" value="Genomic_DNA"/>
</dbReference>
<keyword evidence="1" id="KW-0472">Membrane</keyword>
<feature type="transmembrane region" description="Helical" evidence="1">
    <location>
        <begin position="152"/>
        <end position="174"/>
    </location>
</feature>
<keyword evidence="5" id="KW-1185">Reference proteome</keyword>
<feature type="domain" description="Immunoglobulin V-set" evidence="3">
    <location>
        <begin position="27"/>
        <end position="122"/>
    </location>
</feature>
<dbReference type="InterPro" id="IPR036179">
    <property type="entry name" value="Ig-like_dom_sf"/>
</dbReference>
<evidence type="ECO:0000259" key="3">
    <source>
        <dbReference type="Pfam" id="PF07686"/>
    </source>
</evidence>
<evidence type="ECO:0000313" key="5">
    <source>
        <dbReference type="Proteomes" id="UP001295444"/>
    </source>
</evidence>
<keyword evidence="2" id="KW-0732">Signal</keyword>
<dbReference type="Pfam" id="PF07686">
    <property type="entry name" value="V-set"/>
    <property type="match status" value="1"/>
</dbReference>
<feature type="chain" id="PRO_5042182740" evidence="2">
    <location>
        <begin position="22"/>
        <end position="189"/>
    </location>
</feature>
<dbReference type="InterPro" id="IPR013783">
    <property type="entry name" value="Ig-like_fold"/>
</dbReference>
<proteinExistence type="predicted"/>
<name>A0AAD1WEU7_PELCU</name>
<dbReference type="Gene3D" id="2.60.40.10">
    <property type="entry name" value="Immunoglobulins"/>
    <property type="match status" value="1"/>
</dbReference>